<name>A0A345NMJ6_9MICO</name>
<keyword evidence="2" id="KW-1133">Transmembrane helix</keyword>
<evidence type="ECO:0000256" key="1">
    <source>
        <dbReference type="SAM" id="MobiDB-lite"/>
    </source>
</evidence>
<feature type="transmembrane region" description="Helical" evidence="2">
    <location>
        <begin position="201"/>
        <end position="224"/>
    </location>
</feature>
<evidence type="ECO:0000256" key="2">
    <source>
        <dbReference type="SAM" id="Phobius"/>
    </source>
</evidence>
<evidence type="ECO:0000313" key="4">
    <source>
        <dbReference type="Proteomes" id="UP000253790"/>
    </source>
</evidence>
<dbReference type="EMBL" id="CP031229">
    <property type="protein sequence ID" value="AXH96254.1"/>
    <property type="molecule type" value="Genomic_DNA"/>
</dbReference>
<keyword evidence="2" id="KW-0812">Transmembrane</keyword>
<feature type="region of interest" description="Disordered" evidence="1">
    <location>
        <begin position="154"/>
        <end position="194"/>
    </location>
</feature>
<organism evidence="3 4">
    <name type="scientific">Ornithinimicrobium avium</name>
    <dbReference type="NCBI Taxonomy" id="2283195"/>
    <lineage>
        <taxon>Bacteria</taxon>
        <taxon>Bacillati</taxon>
        <taxon>Actinomycetota</taxon>
        <taxon>Actinomycetes</taxon>
        <taxon>Micrococcales</taxon>
        <taxon>Ornithinimicrobiaceae</taxon>
        <taxon>Ornithinimicrobium</taxon>
    </lineage>
</organism>
<dbReference type="KEGG" id="orn:DV701_09040"/>
<protein>
    <submittedName>
        <fullName evidence="3">Uncharacterized protein</fullName>
    </submittedName>
</protein>
<dbReference type="Proteomes" id="UP000253790">
    <property type="component" value="Chromosome"/>
</dbReference>
<sequence length="232" mass="24340">MEHLVPGEQAYFSTTVDWGQSAQLIVEGPTDDSYLSDEANDYLWVHATFHEPDRRAVSNPDASAYASYHLGSPPERYAVVVPEVRYRNALDSYPSEARWVSEAGTYYFTLAVPPKYQGNADGRPVPVEFTVAVEGEITGVPSFPEGAAAAATGAVASSTDGAGSTDTATSTTGDPSADTATPTPQASSVGDTDEDESDRSLLWWVAGGALAVLLASGGGLWVAANRGRSQSS</sequence>
<keyword evidence="4" id="KW-1185">Reference proteome</keyword>
<accession>A0A345NMJ6</accession>
<dbReference type="AlphaFoldDB" id="A0A345NMJ6"/>
<proteinExistence type="predicted"/>
<feature type="compositionally biased region" description="Low complexity" evidence="1">
    <location>
        <begin position="154"/>
        <end position="188"/>
    </location>
</feature>
<gene>
    <name evidence="3" type="ORF">DV701_09040</name>
</gene>
<reference evidence="3 4" key="1">
    <citation type="submission" date="2018-07" db="EMBL/GenBank/DDBJ databases">
        <title>Complete genome sequencing of Ornithinimicrobium sp. AMA3305.</title>
        <authorList>
            <person name="Bae J.-W."/>
        </authorList>
    </citation>
    <scope>NUCLEOTIDE SEQUENCE [LARGE SCALE GENOMIC DNA]</scope>
    <source>
        <strain evidence="3 4">AMA3305</strain>
    </source>
</reference>
<evidence type="ECO:0000313" key="3">
    <source>
        <dbReference type="EMBL" id="AXH96254.1"/>
    </source>
</evidence>
<keyword evidence="2" id="KW-0472">Membrane</keyword>